<proteinExistence type="predicted"/>
<comment type="caution">
    <text evidence="1">The sequence shown here is derived from an EMBL/GenBank/DDBJ whole genome shotgun (WGS) entry which is preliminary data.</text>
</comment>
<organism evidence="1">
    <name type="scientific">marine sediment metagenome</name>
    <dbReference type="NCBI Taxonomy" id="412755"/>
    <lineage>
        <taxon>unclassified sequences</taxon>
        <taxon>metagenomes</taxon>
        <taxon>ecological metagenomes</taxon>
    </lineage>
</organism>
<reference evidence="1" key="1">
    <citation type="journal article" date="2015" name="Nature">
        <title>Complex archaea that bridge the gap between prokaryotes and eukaryotes.</title>
        <authorList>
            <person name="Spang A."/>
            <person name="Saw J.H."/>
            <person name="Jorgensen S.L."/>
            <person name="Zaremba-Niedzwiedzka K."/>
            <person name="Martijn J."/>
            <person name="Lind A.E."/>
            <person name="van Eijk R."/>
            <person name="Schleper C."/>
            <person name="Guy L."/>
            <person name="Ettema T.J."/>
        </authorList>
    </citation>
    <scope>NUCLEOTIDE SEQUENCE</scope>
</reference>
<gene>
    <name evidence="1" type="ORF">LCGC14_1845830</name>
</gene>
<protein>
    <submittedName>
        <fullName evidence="1">Uncharacterized protein</fullName>
    </submittedName>
</protein>
<evidence type="ECO:0000313" key="1">
    <source>
        <dbReference type="EMBL" id="KKL96304.1"/>
    </source>
</evidence>
<sequence length="110" mass="12072">MEFSYRMSKTDKVKTVCVIMDDTDKVMAALDPDKVHAYFEYGFKVDMQGIARKKGNVALLAHLTGLGLEAGTDEGVEVKTQDATATAIKNASPEKRAEIEAFMREQGLLA</sequence>
<dbReference type="EMBL" id="LAZR01018468">
    <property type="protein sequence ID" value="KKL96304.1"/>
    <property type="molecule type" value="Genomic_DNA"/>
</dbReference>
<accession>A0A0F9GBT4</accession>
<name>A0A0F9GBT4_9ZZZZ</name>
<dbReference type="AlphaFoldDB" id="A0A0F9GBT4"/>